<feature type="compositionally biased region" description="Gly residues" evidence="8">
    <location>
        <begin position="8"/>
        <end position="20"/>
    </location>
</feature>
<evidence type="ECO:0000256" key="3">
    <source>
        <dbReference type="ARBA" id="ARBA00012759"/>
    </source>
</evidence>
<dbReference type="Pfam" id="PF14533">
    <property type="entry name" value="USP7_C2"/>
    <property type="match status" value="1"/>
</dbReference>
<dbReference type="OrthoDB" id="289038at2759"/>
<dbReference type="STRING" id="269621.A0A238F2T1"/>
<evidence type="ECO:0000313" key="11">
    <source>
        <dbReference type="EMBL" id="SCV67019.1"/>
    </source>
</evidence>
<dbReference type="PROSITE" id="PS50235">
    <property type="entry name" value="USP_3"/>
    <property type="match status" value="1"/>
</dbReference>
<keyword evidence="4" id="KW-0645">Protease</keyword>
<dbReference type="Pfam" id="PF00443">
    <property type="entry name" value="UCH"/>
    <property type="match status" value="1"/>
</dbReference>
<feature type="domain" description="USP" evidence="10">
    <location>
        <begin position="289"/>
        <end position="632"/>
    </location>
</feature>
<evidence type="ECO:0000259" key="10">
    <source>
        <dbReference type="PROSITE" id="PS50235"/>
    </source>
</evidence>
<dbReference type="CDD" id="cd02659">
    <property type="entry name" value="peptidase_C19C"/>
    <property type="match status" value="1"/>
</dbReference>
<evidence type="ECO:0000256" key="6">
    <source>
        <dbReference type="ARBA" id="ARBA00022801"/>
    </source>
</evidence>
<comment type="similarity">
    <text evidence="2">Belongs to the peptidase C19 family.</text>
</comment>
<dbReference type="Pfam" id="PF12436">
    <property type="entry name" value="USP7_ICP0_bdg"/>
    <property type="match status" value="1"/>
</dbReference>
<protein>
    <recommendedName>
        <fullName evidence="3">ubiquitinyl hydrolase 1</fullName>
        <ecNumber evidence="3">3.4.19.12</ecNumber>
    </recommendedName>
</protein>
<evidence type="ECO:0000313" key="12">
    <source>
        <dbReference type="Proteomes" id="UP000198372"/>
    </source>
</evidence>
<dbReference type="GO" id="GO:0005829">
    <property type="term" value="C:cytosol"/>
    <property type="evidence" value="ECO:0007669"/>
    <property type="project" value="TreeGrafter"/>
</dbReference>
<dbReference type="InterPro" id="IPR028889">
    <property type="entry name" value="USP"/>
</dbReference>
<dbReference type="Proteomes" id="UP000198372">
    <property type="component" value="Unassembled WGS sequence"/>
</dbReference>
<feature type="region of interest" description="Disordered" evidence="8">
    <location>
        <begin position="1198"/>
        <end position="1217"/>
    </location>
</feature>
<keyword evidence="7" id="KW-0788">Thiol protease</keyword>
<dbReference type="AlphaFoldDB" id="A0A238F2T1"/>
<feature type="compositionally biased region" description="Low complexity" evidence="8">
    <location>
        <begin position="29"/>
        <end position="43"/>
    </location>
</feature>
<organism evidence="11 12">
    <name type="scientific">Microbotryum intermedium</name>
    <dbReference type="NCBI Taxonomy" id="269621"/>
    <lineage>
        <taxon>Eukaryota</taxon>
        <taxon>Fungi</taxon>
        <taxon>Dikarya</taxon>
        <taxon>Basidiomycota</taxon>
        <taxon>Pucciniomycotina</taxon>
        <taxon>Microbotryomycetes</taxon>
        <taxon>Microbotryales</taxon>
        <taxon>Microbotryaceae</taxon>
        <taxon>Microbotryum</taxon>
    </lineage>
</organism>
<dbReference type="InterPro" id="IPR018200">
    <property type="entry name" value="USP_CS"/>
</dbReference>
<dbReference type="PROSITE" id="PS00972">
    <property type="entry name" value="USP_1"/>
    <property type="match status" value="1"/>
</dbReference>
<dbReference type="InterPro" id="IPR038765">
    <property type="entry name" value="Papain-like_cys_pep_sf"/>
</dbReference>
<feature type="domain" description="MATH" evidence="9">
    <location>
        <begin position="110"/>
        <end position="263"/>
    </location>
</feature>
<dbReference type="EC" id="3.4.19.12" evidence="3"/>
<dbReference type="InterPro" id="IPR008974">
    <property type="entry name" value="TRAF-like"/>
</dbReference>
<keyword evidence="5" id="KW-0833">Ubl conjugation pathway</keyword>
<dbReference type="SUPFAM" id="SSF54001">
    <property type="entry name" value="Cysteine proteinases"/>
    <property type="match status" value="1"/>
</dbReference>
<keyword evidence="6" id="KW-0378">Hydrolase</keyword>
<dbReference type="InterPro" id="IPR029346">
    <property type="entry name" value="USP_C"/>
</dbReference>
<dbReference type="InterPro" id="IPR050164">
    <property type="entry name" value="Peptidase_C19"/>
</dbReference>
<feature type="compositionally biased region" description="Basic and acidic residues" evidence="8">
    <location>
        <begin position="1198"/>
        <end position="1209"/>
    </location>
</feature>
<dbReference type="GO" id="GO:0016579">
    <property type="term" value="P:protein deubiquitination"/>
    <property type="evidence" value="ECO:0007669"/>
    <property type="project" value="InterPro"/>
</dbReference>
<dbReference type="InterPro" id="IPR024729">
    <property type="entry name" value="USP7_ICP0-binding_dom"/>
</dbReference>
<evidence type="ECO:0000256" key="8">
    <source>
        <dbReference type="SAM" id="MobiDB-lite"/>
    </source>
</evidence>
<dbReference type="SMART" id="SM00061">
    <property type="entry name" value="MATH"/>
    <property type="match status" value="1"/>
</dbReference>
<feature type="region of interest" description="Disordered" evidence="8">
    <location>
        <begin position="1"/>
        <end position="76"/>
    </location>
</feature>
<dbReference type="InterPro" id="IPR001394">
    <property type="entry name" value="Peptidase_C19_UCH"/>
</dbReference>
<keyword evidence="12" id="KW-1185">Reference proteome</keyword>
<dbReference type="GO" id="GO:0004843">
    <property type="term" value="F:cysteine-type deubiquitinase activity"/>
    <property type="evidence" value="ECO:0007669"/>
    <property type="project" value="UniProtKB-EC"/>
</dbReference>
<dbReference type="SUPFAM" id="SSF81995">
    <property type="entry name" value="beta-sandwich domain of Sec23/24"/>
    <property type="match status" value="1"/>
</dbReference>
<evidence type="ECO:0000256" key="1">
    <source>
        <dbReference type="ARBA" id="ARBA00000707"/>
    </source>
</evidence>
<comment type="catalytic activity">
    <reaction evidence="1">
        <text>Thiol-dependent hydrolysis of ester, thioester, amide, peptide and isopeptide bonds formed by the C-terminal Gly of ubiquitin (a 76-residue protein attached to proteins as an intracellular targeting signal).</text>
        <dbReference type="EC" id="3.4.19.12"/>
    </reaction>
</comment>
<dbReference type="GO" id="GO:0031647">
    <property type="term" value="P:regulation of protein stability"/>
    <property type="evidence" value="ECO:0007669"/>
    <property type="project" value="TreeGrafter"/>
</dbReference>
<dbReference type="PROSITE" id="PS50144">
    <property type="entry name" value="MATH"/>
    <property type="match status" value="1"/>
</dbReference>
<dbReference type="Pfam" id="PF22486">
    <property type="entry name" value="MATH_2"/>
    <property type="match status" value="1"/>
</dbReference>
<accession>A0A238F2T1</accession>
<sequence>MDPTSPEHGGGGGNGNGDGNGHVTAATAQQQPQQQQPQHQQQQPPQPPQQHPGVADDSPAGRGGGAGAVSVSPSPGLSVAPIDVDIVSVDDHDAFANKHLTDMGEEVHDFKVFTWKLSDYRRADKRLLSPEFSCGGHKWNVLLFPMGNSNGQANDMVSVYLNYGDQKASEGWHVCAQFALAISNPSDPTVYIQSRNPLSHLADISRFDDDDSYAPTEAHHRFTQEEQDWGFTRFVELRKLFSVSEGRPKPIIENDETIITAFVRVLKDPTGVLWHNFHNYDSKKETGHVGLKNQGATCYMNSLLQSLFLTNSFRKAVYQIPTEDDTIDTVPLALQRVFYNLQTSDQSVGTTELTRSFGWKGFDSFLQHDVQEFNRVLCDKLETKMKGTAADGEIKRLFSGTMKSYIKCINIDFESARTEDFYDIQLNVKDMPNLEASFKDYIAMETLEGENKYNAEGFGLQDAKKGVIFESFPPVLHLQLKRFEYDMQRDQNVKVGAPRNSSSALMMGPVLTKGPRRSPQINDRHEFPLEINLEPYLSEQADRSESYNYKLHGVLVHSGDVHGGHYFVLIKPSADGRWLRFDDDRVVPVTDREVLEDNFGGEPLLNNGAHPPNAKPAMKRFTNAYMLVYIRESRVREILDPITIEQVPEHLRLRLERERRDAEMRKRERDEQHLYLTVKLITDETFSKHQGFDLATFDDRTVAATELPTYRILKAKPYVEFRAEIAHQHGYNPEDIRLWVLVNRQNKTVRPDAPISDGDPTLTMEVVRDKMASRQQDLKLYLEYISKEEKAEWQKNHQNEPPIMVFVKNFDVAHQTLAGLGHFHVHRHMRVLDLAQMINDRMGFPPSTPLKIYEEIKPNMIELMKMKATFLQSEIQDGDIVCFQVDMTERDSLPQDLDKQNMFTTPIQFYDFFLNRVVVTFKPKYDDANAKEEFEITLSKKNNYDQMAGRVGERLKHDPLKLRFTQANGQNGQPKTIVRRQGSMTVAELVSPSYNMTHAANLLYYEMLDVSIIELETKKSLRISWVGPTNKEESSHGFLLPKNTTIHDCAQDWLRKDVRMQNGGSGEIRIFDIVKGTIQRIYTGSELVRDVSDQTELFAEEVPLEESRAADGSRVVPCFHYNKEPSRTHGIPFRFVLKPHETFNETKKRLQARLGLGDKEFAKIKFSMLQNAMYHKPMPLNNGDVLFDHKWQDDDFIGLDHPDRRRAPAERGVQING</sequence>
<dbReference type="Gene3D" id="3.10.20.90">
    <property type="entry name" value="Phosphatidylinositol 3-kinase Catalytic Subunit, Chain A, domain 1"/>
    <property type="match status" value="2"/>
</dbReference>
<evidence type="ECO:0000256" key="2">
    <source>
        <dbReference type="ARBA" id="ARBA00009085"/>
    </source>
</evidence>
<gene>
    <name evidence="11" type="ORF">BQ2448_5665</name>
</gene>
<dbReference type="EMBL" id="FMSP01000001">
    <property type="protein sequence ID" value="SCV67019.1"/>
    <property type="molecule type" value="Genomic_DNA"/>
</dbReference>
<dbReference type="Gene3D" id="3.90.70.10">
    <property type="entry name" value="Cysteine proteinases"/>
    <property type="match status" value="1"/>
</dbReference>
<name>A0A238F2T1_9BASI</name>
<dbReference type="PROSITE" id="PS00973">
    <property type="entry name" value="USP_2"/>
    <property type="match status" value="1"/>
</dbReference>
<dbReference type="PANTHER" id="PTHR24006">
    <property type="entry name" value="UBIQUITIN CARBOXYL-TERMINAL HYDROLASE"/>
    <property type="match status" value="1"/>
</dbReference>
<dbReference type="Gene3D" id="2.60.210.10">
    <property type="entry name" value="Apoptosis, Tumor Necrosis Factor Receptor Associated Protein 2, Chain A"/>
    <property type="match status" value="1"/>
</dbReference>
<dbReference type="PANTHER" id="PTHR24006:SF644">
    <property type="entry name" value="UBIQUITIN CARBOXYL-TERMINAL HYDROLASE 7"/>
    <property type="match status" value="1"/>
</dbReference>
<evidence type="ECO:0000256" key="4">
    <source>
        <dbReference type="ARBA" id="ARBA00022670"/>
    </source>
</evidence>
<proteinExistence type="inferred from homology"/>
<dbReference type="GO" id="GO:0005634">
    <property type="term" value="C:nucleus"/>
    <property type="evidence" value="ECO:0007669"/>
    <property type="project" value="TreeGrafter"/>
</dbReference>
<reference evidence="12" key="1">
    <citation type="submission" date="2016-09" db="EMBL/GenBank/DDBJ databases">
        <authorList>
            <person name="Jeantristanb JTB J.-T."/>
            <person name="Ricardo R."/>
        </authorList>
    </citation>
    <scope>NUCLEOTIDE SEQUENCE [LARGE SCALE GENOMIC DNA]</scope>
</reference>
<evidence type="ECO:0000256" key="5">
    <source>
        <dbReference type="ARBA" id="ARBA00022786"/>
    </source>
</evidence>
<evidence type="ECO:0000256" key="7">
    <source>
        <dbReference type="ARBA" id="ARBA00022807"/>
    </source>
</evidence>
<dbReference type="InterPro" id="IPR002083">
    <property type="entry name" value="MATH/TRAF_dom"/>
</dbReference>
<dbReference type="GO" id="GO:0006508">
    <property type="term" value="P:proteolysis"/>
    <property type="evidence" value="ECO:0007669"/>
    <property type="project" value="UniProtKB-KW"/>
</dbReference>
<evidence type="ECO:0000259" key="9">
    <source>
        <dbReference type="PROSITE" id="PS50144"/>
    </source>
</evidence>
<dbReference type="SUPFAM" id="SSF49599">
    <property type="entry name" value="TRAF domain-like"/>
    <property type="match status" value="1"/>
</dbReference>